<keyword evidence="2" id="KW-1185">Reference proteome</keyword>
<dbReference type="Proteomes" id="UP000695023">
    <property type="component" value="Unplaced"/>
</dbReference>
<evidence type="ECO:0000313" key="2">
    <source>
        <dbReference type="Proteomes" id="UP000695023"/>
    </source>
</evidence>
<name>A0A9Y6JA14_9CICH</name>
<evidence type="ECO:0000313" key="3">
    <source>
        <dbReference type="RefSeq" id="XP_013764561.1"/>
    </source>
</evidence>
<feature type="region of interest" description="Disordered" evidence="1">
    <location>
        <begin position="1"/>
        <end position="111"/>
    </location>
</feature>
<proteinExistence type="predicted"/>
<reference evidence="3" key="1">
    <citation type="submission" date="2025-08" db="UniProtKB">
        <authorList>
            <consortium name="RefSeq"/>
        </authorList>
    </citation>
    <scope>IDENTIFICATION</scope>
</reference>
<accession>A0A9Y6JA14</accession>
<dbReference type="GeneID" id="106456130"/>
<dbReference type="RefSeq" id="XP_013764561.1">
    <property type="nucleotide sequence ID" value="XM_013909107.1"/>
</dbReference>
<sequence length="289" mass="30511">MERRTDAGADLTEQQQLALSPTHTRSASRGERAGTHGTLTGSARRSERRKTSSSKLCSRPRAAPRLLTVASPEGAHLRADTAPCSSRSAEGGAPGQKEQVSTATRASSSSCTLLQTGRSNQARISSIHAHAHTVSEGLVFSGFFKADKHLLLLRSSAPPLPVQKQFSLDVCSRSEEVRVITGRHAAKSQPANSPVAARTHRRLKRRSCSSCCCRSGAPRLGHGPGLPPVFRHLFKSPFCSFCPPPRSPRTLPALCGSPESSGGAHCRSSAEPPGCLGSAPTQSDSPPDS</sequence>
<gene>
    <name evidence="3" type="primary">LOC106456130</name>
</gene>
<organism evidence="2 3">
    <name type="scientific">Pundamilia nyererei</name>
    <dbReference type="NCBI Taxonomy" id="303518"/>
    <lineage>
        <taxon>Eukaryota</taxon>
        <taxon>Metazoa</taxon>
        <taxon>Chordata</taxon>
        <taxon>Craniata</taxon>
        <taxon>Vertebrata</taxon>
        <taxon>Euteleostomi</taxon>
        <taxon>Actinopterygii</taxon>
        <taxon>Neopterygii</taxon>
        <taxon>Teleostei</taxon>
        <taxon>Neoteleostei</taxon>
        <taxon>Acanthomorphata</taxon>
        <taxon>Ovalentaria</taxon>
        <taxon>Cichlomorphae</taxon>
        <taxon>Cichliformes</taxon>
        <taxon>Cichlidae</taxon>
        <taxon>African cichlids</taxon>
        <taxon>Pseudocrenilabrinae</taxon>
        <taxon>Haplochromini</taxon>
        <taxon>Pundamilia</taxon>
    </lineage>
</organism>
<evidence type="ECO:0000256" key="1">
    <source>
        <dbReference type="SAM" id="MobiDB-lite"/>
    </source>
</evidence>
<feature type="compositionally biased region" description="Low complexity" evidence="1">
    <location>
        <begin position="101"/>
        <end position="110"/>
    </location>
</feature>
<feature type="compositionally biased region" description="Polar residues" evidence="1">
    <location>
        <begin position="279"/>
        <end position="289"/>
    </location>
</feature>
<protein>
    <submittedName>
        <fullName evidence="3">Uncharacterized protein LOC106456130</fullName>
    </submittedName>
</protein>
<feature type="compositionally biased region" description="Polar residues" evidence="1">
    <location>
        <begin position="12"/>
        <end position="27"/>
    </location>
</feature>
<dbReference type="AlphaFoldDB" id="A0A9Y6JA14"/>
<feature type="region of interest" description="Disordered" evidence="1">
    <location>
        <begin position="253"/>
        <end position="289"/>
    </location>
</feature>